<dbReference type="Proteomes" id="UP001221898">
    <property type="component" value="Unassembled WGS sequence"/>
</dbReference>
<dbReference type="InterPro" id="IPR043502">
    <property type="entry name" value="DNA/RNA_pol_sf"/>
</dbReference>
<accession>A0AAD7WTD5</accession>
<gene>
    <name evidence="3" type="ORF">AAFF_G00251870</name>
</gene>
<dbReference type="Pfam" id="PF00078">
    <property type="entry name" value="RVT_1"/>
    <property type="match status" value="1"/>
</dbReference>
<dbReference type="PANTHER" id="PTHR47027:SF25">
    <property type="entry name" value="REVERSE TRANSCRIPTASE DOMAIN-CONTAINING PROTEIN"/>
    <property type="match status" value="1"/>
</dbReference>
<organism evidence="3 4">
    <name type="scientific">Aldrovandia affinis</name>
    <dbReference type="NCBI Taxonomy" id="143900"/>
    <lineage>
        <taxon>Eukaryota</taxon>
        <taxon>Metazoa</taxon>
        <taxon>Chordata</taxon>
        <taxon>Craniata</taxon>
        <taxon>Vertebrata</taxon>
        <taxon>Euteleostomi</taxon>
        <taxon>Actinopterygii</taxon>
        <taxon>Neopterygii</taxon>
        <taxon>Teleostei</taxon>
        <taxon>Notacanthiformes</taxon>
        <taxon>Halosauridae</taxon>
        <taxon>Aldrovandia</taxon>
    </lineage>
</organism>
<name>A0AAD7WTD5_9TELE</name>
<feature type="region of interest" description="Disordered" evidence="1">
    <location>
        <begin position="161"/>
        <end position="197"/>
    </location>
</feature>
<protein>
    <recommendedName>
        <fullName evidence="2">Reverse transcriptase domain-containing protein</fullName>
    </recommendedName>
</protein>
<feature type="compositionally biased region" description="Basic and acidic residues" evidence="1">
    <location>
        <begin position="181"/>
        <end position="197"/>
    </location>
</feature>
<evidence type="ECO:0000313" key="3">
    <source>
        <dbReference type="EMBL" id="KAJ8408552.1"/>
    </source>
</evidence>
<feature type="domain" description="Reverse transcriptase" evidence="2">
    <location>
        <begin position="21"/>
        <end position="141"/>
    </location>
</feature>
<dbReference type="CDD" id="cd01650">
    <property type="entry name" value="RT_nLTR_like"/>
    <property type="match status" value="1"/>
</dbReference>
<dbReference type="PANTHER" id="PTHR47027">
    <property type="entry name" value="REVERSE TRANSCRIPTASE DOMAIN-CONTAINING PROTEIN"/>
    <property type="match status" value="1"/>
</dbReference>
<comment type="caution">
    <text evidence="3">The sequence shown here is derived from an EMBL/GenBank/DDBJ whole genome shotgun (WGS) entry which is preliminary data.</text>
</comment>
<feature type="compositionally biased region" description="Polar residues" evidence="1">
    <location>
        <begin position="161"/>
        <end position="173"/>
    </location>
</feature>
<sequence>MAGYNTHVPADWRSGVILTLPKKGNLSDCNNWRGIALLSIPGKVFCSVLLQRLKTEVDNILREEQAGFRKGRSSSEQIFTLRNIIEQCLELQTTLIINYIDFKKAFDSVHHESLWQIVQLYGVPSKYVNIFRALYRNSTCRVRTSSGTTDDFDIEKKTGWTRTPTAKRTTSECGNGLGARGRQEEEREAKEDVETYV</sequence>
<evidence type="ECO:0000259" key="2">
    <source>
        <dbReference type="Pfam" id="PF00078"/>
    </source>
</evidence>
<dbReference type="InterPro" id="IPR000477">
    <property type="entry name" value="RT_dom"/>
</dbReference>
<keyword evidence="4" id="KW-1185">Reference proteome</keyword>
<evidence type="ECO:0000313" key="4">
    <source>
        <dbReference type="Proteomes" id="UP001221898"/>
    </source>
</evidence>
<dbReference type="AlphaFoldDB" id="A0AAD7WTD5"/>
<reference evidence="3" key="1">
    <citation type="journal article" date="2023" name="Science">
        <title>Genome structures resolve the early diversification of teleost fishes.</title>
        <authorList>
            <person name="Parey E."/>
            <person name="Louis A."/>
            <person name="Montfort J."/>
            <person name="Bouchez O."/>
            <person name="Roques C."/>
            <person name="Iampietro C."/>
            <person name="Lluch J."/>
            <person name="Castinel A."/>
            <person name="Donnadieu C."/>
            <person name="Desvignes T."/>
            <person name="Floi Bucao C."/>
            <person name="Jouanno E."/>
            <person name="Wen M."/>
            <person name="Mejri S."/>
            <person name="Dirks R."/>
            <person name="Jansen H."/>
            <person name="Henkel C."/>
            <person name="Chen W.J."/>
            <person name="Zahm M."/>
            <person name="Cabau C."/>
            <person name="Klopp C."/>
            <person name="Thompson A.W."/>
            <person name="Robinson-Rechavi M."/>
            <person name="Braasch I."/>
            <person name="Lecointre G."/>
            <person name="Bobe J."/>
            <person name="Postlethwait J.H."/>
            <person name="Berthelot C."/>
            <person name="Roest Crollius H."/>
            <person name="Guiguen Y."/>
        </authorList>
    </citation>
    <scope>NUCLEOTIDE SEQUENCE</scope>
    <source>
        <strain evidence="3">NC1722</strain>
    </source>
</reference>
<evidence type="ECO:0000256" key="1">
    <source>
        <dbReference type="SAM" id="MobiDB-lite"/>
    </source>
</evidence>
<proteinExistence type="predicted"/>
<dbReference type="EMBL" id="JAINUG010000034">
    <property type="protein sequence ID" value="KAJ8408552.1"/>
    <property type="molecule type" value="Genomic_DNA"/>
</dbReference>
<dbReference type="SUPFAM" id="SSF56672">
    <property type="entry name" value="DNA/RNA polymerases"/>
    <property type="match status" value="1"/>
</dbReference>